<protein>
    <recommendedName>
        <fullName evidence="3">Phage portal protein, SPP1 Gp6-like</fullName>
    </recommendedName>
</protein>
<organism evidence="1 2">
    <name type="scientific">Nocardioides psychrotolerans</name>
    <dbReference type="NCBI Taxonomy" id="1005945"/>
    <lineage>
        <taxon>Bacteria</taxon>
        <taxon>Bacillati</taxon>
        <taxon>Actinomycetota</taxon>
        <taxon>Actinomycetes</taxon>
        <taxon>Propionibacteriales</taxon>
        <taxon>Nocardioidaceae</taxon>
        <taxon>Nocardioides</taxon>
    </lineage>
</organism>
<proteinExistence type="predicted"/>
<reference evidence="1 2" key="1">
    <citation type="submission" date="2016-10" db="EMBL/GenBank/DDBJ databases">
        <authorList>
            <person name="de Groot N.N."/>
        </authorList>
    </citation>
    <scope>NUCLEOTIDE SEQUENCE [LARGE SCALE GENOMIC DNA]</scope>
    <source>
        <strain evidence="1 2">CGMCC 1.11156</strain>
    </source>
</reference>
<dbReference type="OrthoDB" id="5066137at2"/>
<gene>
    <name evidence="1" type="ORF">SAMN05216561_11447</name>
</gene>
<sequence>MPDWTLTEADETAALAPLQEQLAAEQQMVWLLKESYADLENLYRDDLGWKKLGGESTAFTAEGRNRMAALADLSATGNALIKRGLNLRIAYVWGQGVTVAVRDDGSTGQDVNAVWQAFWDEATNRREFTSSEAQTRYERRLGTRGEAFWAFPTDPLTGRVRVRHIPAKEIVDRVCNPEDVADVWLYKRLWTAVTLDRATGRKGTEQRITYYPALGFYPRQRAQSWDGTEIRWDAPMRPVTVNCPDEDWRGVGDVLAAMPWAKMDKEFLEDLAVYMRALTRILGQITAKSGRAASAAAAAVNAANVAGGTPAGAWAATDAGTTMSMVSKSGAQIDGETHRPFATMVAAALEVPLTMLLGDPGVSGSRATAETLDQPTELMARLRQEVHAEFFRDVAGYVIDMAVVAPRGSLRGSVVRDGDRLVVTLPEGDDRTVDIDWPEFDSTPLKDLVAAIAEADATEKVPPVEIFKLFARAFGLDDIDDLIDAMTDEDGNWIDPAASAGDVAAQRFRRGGDPAGVTDPEA</sequence>
<keyword evidence="2" id="KW-1185">Reference proteome</keyword>
<evidence type="ECO:0000313" key="2">
    <source>
        <dbReference type="Proteomes" id="UP000198649"/>
    </source>
</evidence>
<dbReference type="STRING" id="1005945.SAMN05216561_11447"/>
<evidence type="ECO:0000313" key="1">
    <source>
        <dbReference type="EMBL" id="SFI86582.1"/>
    </source>
</evidence>
<dbReference type="AlphaFoldDB" id="A0A1I3LPG9"/>
<dbReference type="EMBL" id="FOQG01000014">
    <property type="protein sequence ID" value="SFI86582.1"/>
    <property type="molecule type" value="Genomic_DNA"/>
</dbReference>
<accession>A0A1I3LPG9</accession>
<evidence type="ECO:0008006" key="3">
    <source>
        <dbReference type="Google" id="ProtNLM"/>
    </source>
</evidence>
<dbReference type="Proteomes" id="UP000198649">
    <property type="component" value="Unassembled WGS sequence"/>
</dbReference>
<dbReference type="RefSeq" id="WP_091115380.1">
    <property type="nucleotide sequence ID" value="NZ_BKAF01000017.1"/>
</dbReference>
<name>A0A1I3LPG9_9ACTN</name>